<keyword evidence="2" id="KW-0472">Membrane</keyword>
<feature type="transmembrane region" description="Helical" evidence="2">
    <location>
        <begin position="535"/>
        <end position="558"/>
    </location>
</feature>
<proteinExistence type="predicted"/>
<keyword evidence="2" id="KW-1133">Transmembrane helix</keyword>
<feature type="transmembrane region" description="Helical" evidence="2">
    <location>
        <begin position="194"/>
        <end position="214"/>
    </location>
</feature>
<feature type="transmembrane region" description="Helical" evidence="2">
    <location>
        <begin position="775"/>
        <end position="796"/>
    </location>
</feature>
<feature type="transmembrane region" description="Helical" evidence="2">
    <location>
        <begin position="509"/>
        <end position="528"/>
    </location>
</feature>
<feature type="transmembrane region" description="Helical" evidence="2">
    <location>
        <begin position="62"/>
        <end position="81"/>
    </location>
</feature>
<comment type="caution">
    <text evidence="3">The sequence shown here is derived from an EMBL/GenBank/DDBJ whole genome shotgun (WGS) entry which is preliminary data.</text>
</comment>
<feature type="transmembrane region" description="Helical" evidence="2">
    <location>
        <begin position="93"/>
        <end position="112"/>
    </location>
</feature>
<gene>
    <name evidence="3" type="ORF">TRFO_39288</name>
</gene>
<evidence type="ECO:0000256" key="1">
    <source>
        <dbReference type="SAM" id="MobiDB-lite"/>
    </source>
</evidence>
<dbReference type="GeneID" id="94847256"/>
<dbReference type="EMBL" id="MLAK01001311">
    <property type="protein sequence ID" value="OHS94539.1"/>
    <property type="molecule type" value="Genomic_DNA"/>
</dbReference>
<feature type="transmembrane region" description="Helical" evidence="2">
    <location>
        <begin position="564"/>
        <end position="587"/>
    </location>
</feature>
<feature type="region of interest" description="Disordered" evidence="1">
    <location>
        <begin position="662"/>
        <end position="716"/>
    </location>
</feature>
<feature type="transmembrane region" description="Helical" evidence="2">
    <location>
        <begin position="413"/>
        <end position="435"/>
    </location>
</feature>
<dbReference type="PANTHER" id="PTHR34993:SF1">
    <property type="entry name" value="TRANSMEMBRANE PROTEIN"/>
    <property type="match status" value="1"/>
</dbReference>
<protein>
    <recommendedName>
        <fullName evidence="5">TRP C-terminal domain-containing protein</fullName>
    </recommendedName>
</protein>
<sequence>MVVDISISTIINQLLKYFQYLGTSCNFPKIQIPKSLRDITIFIPQLLQSIEKLITMLPNLDIRWNFVFMSILIPYTIFKALKYENLNGMKKCWHGIMNFFCIIITYFHFMFLEMGSGVYLFISIPIVLGVINIIHQIVVMYHTMKVNREIIEGYCNHFLSGINKYKAKASLNQIQGVIKAKYPTLEFDPPKCTILAGTIVSFIFLLIILITSYVMNYLFKKYLEIQYVSKTHLIFFTVLTAIVLIVLVIKIISLTCGKNLRKKFQEMKVRRGLKYQLLILDLIFIPSLTIFSQFFICTKFTCGEGNYFYDKSLFKIRTETILPFVDEILRLRDNNDNDNSAKNAISAVVKFPALMFSVFLDNFFYRGYDCHSCTDSNVTIDGVMCPELCNGVPIYRLIEQPNIRFKEDLLISFWPGVAFGFIFLIIGIPLFRFLVTREAKKLVSLIPVYGSSLDEKWENMKRMSESNALNSVSDFTYGCAFWDLYNVFVKILIIIIQVVSSWTTPKICLLIPIIHFVIFAGVLIFRPYSMKFHNIVEMITSFTNGLFAIIPVLAAFGTNLPDSISIPFSVVLFIIPIVGSIVSYFMTRKQNKKYKHRVRIKGMPSYDKEDTFPDETIKGQLMCSIQDFIDLELEGGCEINEESDEGSSRSIYQTKEELEIEDDARFIDKPDSDNSDKGSYSDDSDKSNSNNDNSDKTSSKNSSDDSSSVKAKKQNNIIPKRSSQSIEKTVGNNIDSTNGSFSETIDVDDLNQRLEGLMKEIDLFLNGVTFTFQDLLLEITTIFTTLTVAYIFFWNFSDILGFASNNIFDISLGAKFNETCYSIEYSLNLWD</sequence>
<feature type="compositionally biased region" description="Low complexity" evidence="1">
    <location>
        <begin position="699"/>
        <end position="708"/>
    </location>
</feature>
<feature type="transmembrane region" description="Helical" evidence="2">
    <location>
        <begin position="277"/>
        <end position="296"/>
    </location>
</feature>
<dbReference type="Proteomes" id="UP000179807">
    <property type="component" value="Unassembled WGS sequence"/>
</dbReference>
<dbReference type="VEuPathDB" id="TrichDB:TRFO_39288"/>
<feature type="transmembrane region" description="Helical" evidence="2">
    <location>
        <begin position="234"/>
        <end position="256"/>
    </location>
</feature>
<keyword evidence="4" id="KW-1185">Reference proteome</keyword>
<dbReference type="PANTHER" id="PTHR34993">
    <property type="entry name" value="TRANSMEMBRANE PROTEIN"/>
    <property type="match status" value="1"/>
</dbReference>
<dbReference type="AlphaFoldDB" id="A0A1J4JA79"/>
<dbReference type="RefSeq" id="XP_068347676.1">
    <property type="nucleotide sequence ID" value="XM_068512552.1"/>
</dbReference>
<feature type="transmembrane region" description="Helical" evidence="2">
    <location>
        <begin position="484"/>
        <end position="503"/>
    </location>
</feature>
<organism evidence="3 4">
    <name type="scientific">Tritrichomonas foetus</name>
    <dbReference type="NCBI Taxonomy" id="1144522"/>
    <lineage>
        <taxon>Eukaryota</taxon>
        <taxon>Metamonada</taxon>
        <taxon>Parabasalia</taxon>
        <taxon>Tritrichomonadida</taxon>
        <taxon>Tritrichomonadidae</taxon>
        <taxon>Tritrichomonas</taxon>
    </lineage>
</organism>
<keyword evidence="2" id="KW-0812">Transmembrane</keyword>
<feature type="transmembrane region" description="Helical" evidence="2">
    <location>
        <begin position="118"/>
        <end position="141"/>
    </location>
</feature>
<accession>A0A1J4JA79</accession>
<name>A0A1J4JA79_9EUKA</name>
<evidence type="ECO:0000313" key="3">
    <source>
        <dbReference type="EMBL" id="OHS94539.1"/>
    </source>
</evidence>
<feature type="compositionally biased region" description="Basic and acidic residues" evidence="1">
    <location>
        <begin position="663"/>
        <end position="686"/>
    </location>
</feature>
<evidence type="ECO:0008006" key="5">
    <source>
        <dbReference type="Google" id="ProtNLM"/>
    </source>
</evidence>
<evidence type="ECO:0000256" key="2">
    <source>
        <dbReference type="SAM" id="Phobius"/>
    </source>
</evidence>
<evidence type="ECO:0000313" key="4">
    <source>
        <dbReference type="Proteomes" id="UP000179807"/>
    </source>
</evidence>
<reference evidence="3" key="1">
    <citation type="submission" date="2016-10" db="EMBL/GenBank/DDBJ databases">
        <authorList>
            <person name="Benchimol M."/>
            <person name="Almeida L.G."/>
            <person name="Vasconcelos A.T."/>
            <person name="Perreira-Neves A."/>
            <person name="Rosa I.A."/>
            <person name="Tasca T."/>
            <person name="Bogo M.R."/>
            <person name="de Souza W."/>
        </authorList>
    </citation>
    <scope>NUCLEOTIDE SEQUENCE [LARGE SCALE GENOMIC DNA]</scope>
    <source>
        <strain evidence="3">K</strain>
    </source>
</reference>